<accession>A0A5E6MB44</accession>
<name>A0A5E6MB44_9BACT</name>
<comment type="caution">
    <text evidence="1">The sequence shown here is derived from an EMBL/GenBank/DDBJ whole genome shotgun (WGS) entry which is preliminary data.</text>
</comment>
<proteinExistence type="predicted"/>
<dbReference type="OrthoDB" id="193398at2"/>
<evidence type="ECO:0008006" key="3">
    <source>
        <dbReference type="Google" id="ProtNLM"/>
    </source>
</evidence>
<sequence>MIVLLAELFLDGRLSIRPERSYSLAESLSRNRGADQPEELWTPWGVTERSGGLRVRQIPPDRLADFLASNAIGICLLGDGSWNRMALESGRIEEIWIRWLPQFGGGDEEPFVSEFQPAAGARLPLRLVQWRREEEGGIIGYYAVLPKEATKGNENGSRNPYSFRRV</sequence>
<dbReference type="EMBL" id="CABFUZ020000078">
    <property type="protein sequence ID" value="VVM04975.1"/>
    <property type="molecule type" value="Genomic_DNA"/>
</dbReference>
<evidence type="ECO:0000313" key="1">
    <source>
        <dbReference type="EMBL" id="VVM04975.1"/>
    </source>
</evidence>
<dbReference type="AlphaFoldDB" id="A0A5E6MB44"/>
<gene>
    <name evidence="1" type="ORF">MAMC_00346</name>
</gene>
<keyword evidence="2" id="KW-1185">Reference proteome</keyword>
<evidence type="ECO:0000313" key="2">
    <source>
        <dbReference type="Proteomes" id="UP000381693"/>
    </source>
</evidence>
<dbReference type="RefSeq" id="WP_142524455.1">
    <property type="nucleotide sequence ID" value="NZ_CABFUZ020000078.1"/>
</dbReference>
<protein>
    <recommendedName>
        <fullName evidence="3">Bacterial bifunctional deaminase-reductase C-terminal domain-containing protein</fullName>
    </recommendedName>
</protein>
<reference evidence="1" key="1">
    <citation type="submission" date="2019-09" db="EMBL/GenBank/DDBJ databases">
        <authorList>
            <person name="Cremers G."/>
        </authorList>
    </citation>
    <scope>NUCLEOTIDE SEQUENCE [LARGE SCALE GENOMIC DNA]</scope>
    <source>
        <strain evidence="1">3B</strain>
    </source>
</reference>
<organism evidence="1 2">
    <name type="scientific">Methylacidimicrobium cyclopophantes</name>
    <dbReference type="NCBI Taxonomy" id="1041766"/>
    <lineage>
        <taxon>Bacteria</taxon>
        <taxon>Pseudomonadati</taxon>
        <taxon>Verrucomicrobiota</taxon>
        <taxon>Methylacidimicrobium</taxon>
    </lineage>
</organism>
<dbReference type="Proteomes" id="UP000381693">
    <property type="component" value="Unassembled WGS sequence"/>
</dbReference>